<gene>
    <name evidence="2" type="ORF">DY000_02005308</name>
</gene>
<feature type="compositionally biased region" description="Basic and acidic residues" evidence="1">
    <location>
        <begin position="59"/>
        <end position="68"/>
    </location>
</feature>
<evidence type="ECO:0000313" key="2">
    <source>
        <dbReference type="EMBL" id="KAF3550649.1"/>
    </source>
</evidence>
<comment type="caution">
    <text evidence="2">The sequence shown here is derived from an EMBL/GenBank/DDBJ whole genome shotgun (WGS) entry which is preliminary data.</text>
</comment>
<protein>
    <submittedName>
        <fullName evidence="2">Uncharacterized protein</fullName>
    </submittedName>
</protein>
<reference evidence="2 3" key="1">
    <citation type="journal article" date="2020" name="BMC Genomics">
        <title>Intraspecific diversification of the crop wild relative Brassica cretica Lam. using demographic model selection.</title>
        <authorList>
            <person name="Kioukis A."/>
            <person name="Michalopoulou V.A."/>
            <person name="Briers L."/>
            <person name="Pirintsos S."/>
            <person name="Studholme D.J."/>
            <person name="Pavlidis P."/>
            <person name="Sarris P.F."/>
        </authorList>
    </citation>
    <scope>NUCLEOTIDE SEQUENCE [LARGE SCALE GENOMIC DNA]</scope>
    <source>
        <strain evidence="3">cv. PFS-1207/04</strain>
    </source>
</reference>
<keyword evidence="3" id="KW-1185">Reference proteome</keyword>
<feature type="region of interest" description="Disordered" evidence="1">
    <location>
        <begin position="1"/>
        <end position="68"/>
    </location>
</feature>
<feature type="compositionally biased region" description="Basic residues" evidence="1">
    <location>
        <begin position="1"/>
        <end position="10"/>
    </location>
</feature>
<dbReference type="EMBL" id="QGKV02000832">
    <property type="protein sequence ID" value="KAF3550649.1"/>
    <property type="molecule type" value="Genomic_DNA"/>
</dbReference>
<proteinExistence type="predicted"/>
<feature type="compositionally biased region" description="Basic and acidic residues" evidence="1">
    <location>
        <begin position="11"/>
        <end position="30"/>
    </location>
</feature>
<dbReference type="Proteomes" id="UP000266723">
    <property type="component" value="Unassembled WGS sequence"/>
</dbReference>
<sequence>MPVKQGKKRNNMREGEWKSITDKPEPKLETRNNLPNPKSIHGGKKLSKPGVANIAKGRATRDASSDEN</sequence>
<evidence type="ECO:0000313" key="3">
    <source>
        <dbReference type="Proteomes" id="UP000266723"/>
    </source>
</evidence>
<accession>A0ABQ7CGA6</accession>
<evidence type="ECO:0000256" key="1">
    <source>
        <dbReference type="SAM" id="MobiDB-lite"/>
    </source>
</evidence>
<organism evidence="2 3">
    <name type="scientific">Brassica cretica</name>
    <name type="common">Mustard</name>
    <dbReference type="NCBI Taxonomy" id="69181"/>
    <lineage>
        <taxon>Eukaryota</taxon>
        <taxon>Viridiplantae</taxon>
        <taxon>Streptophyta</taxon>
        <taxon>Embryophyta</taxon>
        <taxon>Tracheophyta</taxon>
        <taxon>Spermatophyta</taxon>
        <taxon>Magnoliopsida</taxon>
        <taxon>eudicotyledons</taxon>
        <taxon>Gunneridae</taxon>
        <taxon>Pentapetalae</taxon>
        <taxon>rosids</taxon>
        <taxon>malvids</taxon>
        <taxon>Brassicales</taxon>
        <taxon>Brassicaceae</taxon>
        <taxon>Brassiceae</taxon>
        <taxon>Brassica</taxon>
    </lineage>
</organism>
<name>A0ABQ7CGA6_BRACR</name>